<keyword evidence="3" id="KW-1185">Reference proteome</keyword>
<sequence length="765" mass="81343">MGDGEAVGIWVLGVGNAGRVGELDSRIFVATKDRRWKFGARVLVGREGRGSWLWGAVQKVGEAGSGTRPLGLQGGGVMAPESLREQMLGCQEAGYIYLRGTGAVEVAGAFSQRNQVGAGFSDAKIPKVDQTGTFRSPDSSRSSWEPRQQNLRPRSSNRGGPGYPRVKGAAGGSPSSRRPLPGEGSRRWGRRGCREQAGLCPERPRSGPGLRDSTGCSSRRTGDGQKGSVNGGLCRRDRAEGGAAGPRRGSLTQTRPEEDLGPEGVSGAELGNPGSWGSGGGARRQYAWDSRVRLGTQRAGRGTPESLGSGCEIWALRSPGMKKAIQVFGKAREARRRAGRAGLLPTWSAAAAGGAGLQEGRGVGWGDRAGPLAAAGARICGAGALFLPLARAPRLLLWLGRWGPPSPSQSHNPLPTKIDPCPCHRSASPREAAAARSRGAHQRPQNPTFPRQKIPPPSSPPHQLPGGRGPFNRRLTDGAQWPMGGDVGAGRRLNSTSALAGRGRAGGEREAGFKVRRPIGTRRAAAGAGGGARQGDDVTWSEWRAAWNATRAGPRAARDGRSKGWILRRGRLLGHALRLEGGVNTRLTSTPYSAPLAPASGTARGTPHPCLPRGRLLMVRSAPPTQRPPTDSRRFRTPPSDHLRRKGARPPPSESLKALTLHLDPGWVPTSTLGLVTRKLDSLCLWTWGKGFFRVWSRPQLLSFPHISRHSKPRMLDRHGRSGGGPDLWFQPRDSKDLQGGGGEGRRHGRELGLGFQSQGPREVG</sequence>
<feature type="compositionally biased region" description="Polar residues" evidence="1">
    <location>
        <begin position="130"/>
        <end position="158"/>
    </location>
</feature>
<feature type="compositionally biased region" description="Polar residues" evidence="1">
    <location>
        <begin position="756"/>
        <end position="765"/>
    </location>
</feature>
<feature type="region of interest" description="Disordered" evidence="1">
    <location>
        <begin position="405"/>
        <end position="493"/>
    </location>
</feature>
<feature type="region of interest" description="Disordered" evidence="1">
    <location>
        <begin position="712"/>
        <end position="765"/>
    </location>
</feature>
<feature type="region of interest" description="Disordered" evidence="1">
    <location>
        <begin position="621"/>
        <end position="656"/>
    </location>
</feature>
<organism evidence="2 3">
    <name type="scientific">Camelus dromedarius</name>
    <name type="common">Dromedary</name>
    <name type="synonym">Arabian camel</name>
    <dbReference type="NCBI Taxonomy" id="9838"/>
    <lineage>
        <taxon>Eukaryota</taxon>
        <taxon>Metazoa</taxon>
        <taxon>Chordata</taxon>
        <taxon>Craniata</taxon>
        <taxon>Vertebrata</taxon>
        <taxon>Euteleostomi</taxon>
        <taxon>Mammalia</taxon>
        <taxon>Eutheria</taxon>
        <taxon>Laurasiatheria</taxon>
        <taxon>Artiodactyla</taxon>
        <taxon>Tylopoda</taxon>
        <taxon>Camelidae</taxon>
        <taxon>Camelus</taxon>
    </lineage>
</organism>
<evidence type="ECO:0000313" key="3">
    <source>
        <dbReference type="Proteomes" id="UP000299084"/>
    </source>
</evidence>
<dbReference type="Pfam" id="PF17692">
    <property type="entry name" value="DUF5538"/>
    <property type="match status" value="1"/>
</dbReference>
<name>A0A5N4DTE3_CAMDR</name>
<dbReference type="EMBL" id="JWIN03000009">
    <property type="protein sequence ID" value="KAB1274405.1"/>
    <property type="molecule type" value="Genomic_DNA"/>
</dbReference>
<gene>
    <name evidence="2" type="ORF">Cadr_000012007</name>
</gene>
<evidence type="ECO:0000313" key="2">
    <source>
        <dbReference type="EMBL" id="KAB1274405.1"/>
    </source>
</evidence>
<proteinExistence type="predicted"/>
<feature type="region of interest" description="Disordered" evidence="1">
    <location>
        <begin position="121"/>
        <end position="283"/>
    </location>
</feature>
<dbReference type="AlphaFoldDB" id="A0A5N4DTE3"/>
<protein>
    <submittedName>
        <fullName evidence="2">Uncharacterized protein</fullName>
    </submittedName>
</protein>
<reference evidence="2 3" key="1">
    <citation type="journal article" date="2019" name="Mol. Ecol. Resour.">
        <title>Improving Illumina assemblies with Hi-C and long reads: an example with the North African dromedary.</title>
        <authorList>
            <person name="Elbers J.P."/>
            <person name="Rogers M.F."/>
            <person name="Perelman P.L."/>
            <person name="Proskuryakova A.A."/>
            <person name="Serdyukova N.A."/>
            <person name="Johnson W.E."/>
            <person name="Horin P."/>
            <person name="Corander J."/>
            <person name="Murphy D."/>
            <person name="Burger P.A."/>
        </authorList>
    </citation>
    <scope>NUCLEOTIDE SEQUENCE [LARGE SCALE GENOMIC DNA]</scope>
    <source>
        <strain evidence="2">Drom800</strain>
        <tissue evidence="2">Blood</tissue>
    </source>
</reference>
<evidence type="ECO:0000256" key="1">
    <source>
        <dbReference type="SAM" id="MobiDB-lite"/>
    </source>
</evidence>
<dbReference type="Proteomes" id="UP000299084">
    <property type="component" value="Unassembled WGS sequence"/>
</dbReference>
<dbReference type="InterPro" id="IPR040779">
    <property type="entry name" value="DUF5538"/>
</dbReference>
<feature type="compositionally biased region" description="Low complexity" evidence="1">
    <location>
        <begin position="425"/>
        <end position="437"/>
    </location>
</feature>
<accession>A0A5N4DTE3</accession>
<feature type="compositionally biased region" description="Basic and acidic residues" evidence="1">
    <location>
        <begin position="630"/>
        <end position="642"/>
    </location>
</feature>
<feature type="compositionally biased region" description="Pro residues" evidence="1">
    <location>
        <begin position="453"/>
        <end position="463"/>
    </location>
</feature>
<comment type="caution">
    <text evidence="2">The sequence shown here is derived from an EMBL/GenBank/DDBJ whole genome shotgun (WGS) entry which is preliminary data.</text>
</comment>